<proteinExistence type="predicted"/>
<organism evidence="1 2">
    <name type="scientific">Phytophthora fragariae</name>
    <dbReference type="NCBI Taxonomy" id="53985"/>
    <lineage>
        <taxon>Eukaryota</taxon>
        <taxon>Sar</taxon>
        <taxon>Stramenopiles</taxon>
        <taxon>Oomycota</taxon>
        <taxon>Peronosporomycetes</taxon>
        <taxon>Peronosporales</taxon>
        <taxon>Peronosporaceae</taxon>
        <taxon>Phytophthora</taxon>
    </lineage>
</organism>
<dbReference type="AlphaFoldDB" id="A0A6A3GSX9"/>
<dbReference type="SUPFAM" id="SSF56112">
    <property type="entry name" value="Protein kinase-like (PK-like)"/>
    <property type="match status" value="1"/>
</dbReference>
<evidence type="ECO:0008006" key="3">
    <source>
        <dbReference type="Google" id="ProtNLM"/>
    </source>
</evidence>
<accession>A0A6A3GSX9</accession>
<evidence type="ECO:0000313" key="2">
    <source>
        <dbReference type="Proteomes" id="UP000460718"/>
    </source>
</evidence>
<dbReference type="Proteomes" id="UP000460718">
    <property type="component" value="Unassembled WGS sequence"/>
</dbReference>
<sequence>MGTLGTHLRAQLEVLPDNMAITRCYSSLRQQLQDYDGESRILFKLAGTPRAVQILQRAVDSALGILDLFDKPDRVSWHQALELEREEQVTVLNALKDDDEWLEGEIGGEREQLELLTLLKHGVIRYGDGLKPQELDLISALYDAVVCLSNVVVGDLPDWFATSEQEWSLTVKSSVGGEEKCMSQAAIWAELLHLNIRKFYGAYCVDQATFIHEPGRQLAEKSVATWEDLLGCARGLHYLHERGIVHQKLSETHLMYSNFNRRGVLSGLDLVHLDNGEVTCFKYGQALDIQAFGFAIFELRYFKIGTQLPDVRPEFVLEDEWNLLSAMCTADASGSLTMEDILYTIGVLAQKETRYPASRERVESEKVVVDLSCYEIQTLGQTIEVALDDIEALCVELDEFVDVNRRMYTRLKDVYDQLDASQEPLPVTLVENFALIVLVPAPRGACSLLSKIQTVYCL</sequence>
<reference evidence="1 2" key="1">
    <citation type="submission" date="2018-09" db="EMBL/GenBank/DDBJ databases">
        <title>Genomic investigation of the strawberry pathogen Phytophthora fragariae indicates pathogenicity is determined by transcriptional variation in three key races.</title>
        <authorList>
            <person name="Adams T.M."/>
            <person name="Armitage A.D."/>
            <person name="Sobczyk M.K."/>
            <person name="Bates H.J."/>
            <person name="Dunwell J.M."/>
            <person name="Nellist C.F."/>
            <person name="Harrison R.J."/>
        </authorList>
    </citation>
    <scope>NUCLEOTIDE SEQUENCE [LARGE SCALE GENOMIC DNA]</scope>
    <source>
        <strain evidence="1 2">SCRP245</strain>
    </source>
</reference>
<dbReference type="EMBL" id="QXFW01006116">
    <property type="protein sequence ID" value="KAE8960079.1"/>
    <property type="molecule type" value="Genomic_DNA"/>
</dbReference>
<dbReference type="Gene3D" id="1.10.510.10">
    <property type="entry name" value="Transferase(Phosphotransferase) domain 1"/>
    <property type="match status" value="1"/>
</dbReference>
<name>A0A6A3GSX9_9STRA</name>
<comment type="caution">
    <text evidence="1">The sequence shown here is derived from an EMBL/GenBank/DDBJ whole genome shotgun (WGS) entry which is preliminary data.</text>
</comment>
<evidence type="ECO:0000313" key="1">
    <source>
        <dbReference type="EMBL" id="KAE8960079.1"/>
    </source>
</evidence>
<protein>
    <recommendedName>
        <fullName evidence="3">Protein kinase domain-containing protein</fullName>
    </recommendedName>
</protein>
<gene>
    <name evidence="1" type="ORF">PF011_g30215</name>
</gene>
<dbReference type="InterPro" id="IPR011009">
    <property type="entry name" value="Kinase-like_dom_sf"/>
</dbReference>